<evidence type="ECO:0000313" key="2">
    <source>
        <dbReference type="EMBL" id="KAG5677764.1"/>
    </source>
</evidence>
<dbReference type="InterPro" id="IPR029264">
    <property type="entry name" value="ARF7EP_C"/>
</dbReference>
<dbReference type="AlphaFoldDB" id="A0A9J6C6G9"/>
<evidence type="ECO:0000259" key="1">
    <source>
        <dbReference type="Pfam" id="PF14949"/>
    </source>
</evidence>
<dbReference type="PANTHER" id="PTHR46536">
    <property type="entry name" value="ARL14 EFFECTOR PROTEIN"/>
    <property type="match status" value="1"/>
</dbReference>
<proteinExistence type="predicted"/>
<reference evidence="2" key="1">
    <citation type="submission" date="2021-03" db="EMBL/GenBank/DDBJ databases">
        <title>Chromosome level genome of the anhydrobiotic midge Polypedilum vanderplanki.</title>
        <authorList>
            <person name="Yoshida Y."/>
            <person name="Kikawada T."/>
            <person name="Gusev O."/>
        </authorList>
    </citation>
    <scope>NUCLEOTIDE SEQUENCE</scope>
    <source>
        <strain evidence="2">NIAS01</strain>
        <tissue evidence="2">Whole body or cell culture</tissue>
    </source>
</reference>
<dbReference type="EMBL" id="JADBJN010000002">
    <property type="protein sequence ID" value="KAG5677764.1"/>
    <property type="molecule type" value="Genomic_DNA"/>
</dbReference>
<protein>
    <recommendedName>
        <fullName evidence="1">ARF7 effector protein C-terminal domain-containing protein</fullName>
    </recommendedName>
</protein>
<dbReference type="OrthoDB" id="5984406at2759"/>
<keyword evidence="3" id="KW-1185">Reference proteome</keyword>
<evidence type="ECO:0000313" key="3">
    <source>
        <dbReference type="Proteomes" id="UP001107558"/>
    </source>
</evidence>
<dbReference type="Pfam" id="PF14949">
    <property type="entry name" value="ARF7EP_C"/>
    <property type="match status" value="1"/>
</dbReference>
<comment type="caution">
    <text evidence="2">The sequence shown here is derived from an EMBL/GenBank/DDBJ whole genome shotgun (WGS) entry which is preliminary data.</text>
</comment>
<sequence length="82" mass="9811">MGKVKNFRNIRYNEKGQFYFEGTCYDLCDCLEKDCSGCWFPCQICTSIKCGPYCRRNRRFIFHSKEYVCSDKELKINPILKK</sequence>
<organism evidence="2 3">
    <name type="scientific">Polypedilum vanderplanki</name>
    <name type="common">Sleeping chironomid midge</name>
    <dbReference type="NCBI Taxonomy" id="319348"/>
    <lineage>
        <taxon>Eukaryota</taxon>
        <taxon>Metazoa</taxon>
        <taxon>Ecdysozoa</taxon>
        <taxon>Arthropoda</taxon>
        <taxon>Hexapoda</taxon>
        <taxon>Insecta</taxon>
        <taxon>Pterygota</taxon>
        <taxon>Neoptera</taxon>
        <taxon>Endopterygota</taxon>
        <taxon>Diptera</taxon>
        <taxon>Nematocera</taxon>
        <taxon>Chironomoidea</taxon>
        <taxon>Chironomidae</taxon>
        <taxon>Chironominae</taxon>
        <taxon>Polypedilum</taxon>
        <taxon>Polypedilum</taxon>
    </lineage>
</organism>
<accession>A0A9J6C6G9</accession>
<dbReference type="Proteomes" id="UP001107558">
    <property type="component" value="Chromosome 2"/>
</dbReference>
<gene>
    <name evidence="2" type="ORF">PVAND_007495</name>
</gene>
<dbReference type="PANTHER" id="PTHR46536:SF3">
    <property type="entry name" value="ARF7 EFFECTOR PROTEIN C-TERMINAL DOMAIN-CONTAINING PROTEIN"/>
    <property type="match status" value="1"/>
</dbReference>
<name>A0A9J6C6G9_POLVA</name>
<feature type="domain" description="ARF7 effector protein C-terminal" evidence="1">
    <location>
        <begin position="8"/>
        <end position="64"/>
    </location>
</feature>